<sequence length="320" mass="32180">MKLTLATISAILMASFAFGAPMASLDADTFLQNGKDAQILNAEFAKLNTSDSCNAGELACMGASIAQCTNGTWKAERCPKSLFCFALPSVREEGTVLSCTSNTTALSVISASGAAGGIFANNTNSVVDFPTECDDDDKNGGDNTGSSNATVTATHTRTHTSTASRTASASPSFSDSADATASTVASTTGTDSPSGPTVTVTVTLPPASASTQFAETTTLDPSQASSFLSSIATDTNFSIVTIISTSARDRATSITTASETAKTSGFSSKPVGIASSPSAASNISAPTTITLLPRPTPSSSSTSARPTTAQAVVAGDGYSY</sequence>
<keyword evidence="2" id="KW-0732">Signal</keyword>
<evidence type="ECO:0000313" key="4">
    <source>
        <dbReference type="Proteomes" id="UP000029665"/>
    </source>
</evidence>
<organism evidence="3 4">
    <name type="scientific">Pycnoporus cinnabarinus</name>
    <name type="common">Cinnabar-red polypore</name>
    <name type="synonym">Trametes cinnabarina</name>
    <dbReference type="NCBI Taxonomy" id="5643"/>
    <lineage>
        <taxon>Eukaryota</taxon>
        <taxon>Fungi</taxon>
        <taxon>Dikarya</taxon>
        <taxon>Basidiomycota</taxon>
        <taxon>Agaricomycotina</taxon>
        <taxon>Agaricomycetes</taxon>
        <taxon>Polyporales</taxon>
        <taxon>Polyporaceae</taxon>
        <taxon>Trametes</taxon>
    </lineage>
</organism>
<dbReference type="HOGENOM" id="CLU_082173_0_0_1"/>
<dbReference type="OMA" id="NGMEAQT"/>
<feature type="chain" id="PRO_5001586995" description="Carbohydrate-binding module family 19 domain-containing protein" evidence="2">
    <location>
        <begin position="20"/>
        <end position="320"/>
    </location>
</feature>
<accession>A0A060SA27</accession>
<evidence type="ECO:0008006" key="5">
    <source>
        <dbReference type="Google" id="ProtNLM"/>
    </source>
</evidence>
<comment type="caution">
    <text evidence="3">The sequence shown here is derived from an EMBL/GenBank/DDBJ whole genome shotgun (WGS) entry which is preliminary data.</text>
</comment>
<name>A0A060SA27_PYCCI</name>
<feature type="region of interest" description="Disordered" evidence="1">
    <location>
        <begin position="276"/>
        <end position="320"/>
    </location>
</feature>
<proteinExistence type="predicted"/>
<dbReference type="EMBL" id="CCBP010000098">
    <property type="protein sequence ID" value="CDO71200.1"/>
    <property type="molecule type" value="Genomic_DNA"/>
</dbReference>
<evidence type="ECO:0000256" key="1">
    <source>
        <dbReference type="SAM" id="MobiDB-lite"/>
    </source>
</evidence>
<dbReference type="STRING" id="5643.A0A060SA27"/>
<evidence type="ECO:0000313" key="3">
    <source>
        <dbReference type="EMBL" id="CDO71200.1"/>
    </source>
</evidence>
<keyword evidence="4" id="KW-1185">Reference proteome</keyword>
<dbReference type="OrthoDB" id="2802667at2759"/>
<protein>
    <recommendedName>
        <fullName evidence="5">Carbohydrate-binding module family 19 domain-containing protein</fullName>
    </recommendedName>
</protein>
<feature type="compositionally biased region" description="Low complexity" evidence="1">
    <location>
        <begin position="144"/>
        <end position="197"/>
    </location>
</feature>
<feature type="signal peptide" evidence="2">
    <location>
        <begin position="1"/>
        <end position="19"/>
    </location>
</feature>
<dbReference type="AlphaFoldDB" id="A0A060SA27"/>
<gene>
    <name evidence="3" type="ORF">BN946_scf184845.g71</name>
</gene>
<evidence type="ECO:0000256" key="2">
    <source>
        <dbReference type="SAM" id="SignalP"/>
    </source>
</evidence>
<feature type="compositionally biased region" description="Low complexity" evidence="1">
    <location>
        <begin position="276"/>
        <end position="308"/>
    </location>
</feature>
<dbReference type="Proteomes" id="UP000029665">
    <property type="component" value="Unassembled WGS sequence"/>
</dbReference>
<reference evidence="3" key="1">
    <citation type="submission" date="2014-01" db="EMBL/GenBank/DDBJ databases">
        <title>The genome of the white-rot fungus Pycnoporus cinnabarinus: a basidiomycete model with a versatile arsenal for lignocellulosic biomass breakdown.</title>
        <authorList>
            <person name="Levasseur A."/>
            <person name="Lomascolo A."/>
            <person name="Ruiz-Duenas F.J."/>
            <person name="Uzan E."/>
            <person name="Piumi F."/>
            <person name="Kues U."/>
            <person name="Ram A.F.J."/>
            <person name="Murat C."/>
            <person name="Haon M."/>
            <person name="Benoit I."/>
            <person name="Arfi Y."/>
            <person name="Chevret D."/>
            <person name="Drula E."/>
            <person name="Kwon M.J."/>
            <person name="Gouret P."/>
            <person name="Lesage-Meessen L."/>
            <person name="Lombard V."/>
            <person name="Mariette J."/>
            <person name="Noirot C."/>
            <person name="Park J."/>
            <person name="Patyshakuliyeva A."/>
            <person name="Wieneger R.A.B."/>
            <person name="Wosten H.A.B."/>
            <person name="Martin F."/>
            <person name="Coutinho P.M."/>
            <person name="de Vries R."/>
            <person name="Martinez A.T."/>
            <person name="Klopp C."/>
            <person name="Pontarotti P."/>
            <person name="Henrissat B."/>
            <person name="Record E."/>
        </authorList>
    </citation>
    <scope>NUCLEOTIDE SEQUENCE [LARGE SCALE GENOMIC DNA]</scope>
    <source>
        <strain evidence="3">BRFM137</strain>
    </source>
</reference>
<feature type="region of interest" description="Disordered" evidence="1">
    <location>
        <begin position="131"/>
        <end position="197"/>
    </location>
</feature>